<dbReference type="AlphaFoldDB" id="A0AAD5RPT4"/>
<evidence type="ECO:0000313" key="3">
    <source>
        <dbReference type="Proteomes" id="UP001201980"/>
    </source>
</evidence>
<evidence type="ECO:0000256" key="1">
    <source>
        <dbReference type="SAM" id="MobiDB-lite"/>
    </source>
</evidence>
<evidence type="ECO:0000313" key="2">
    <source>
        <dbReference type="EMBL" id="KAJ2901522.1"/>
    </source>
</evidence>
<keyword evidence="3" id="KW-1185">Reference proteome</keyword>
<protein>
    <submittedName>
        <fullName evidence="2">Uncharacterized protein</fullName>
    </submittedName>
</protein>
<organism evidence="2 3">
    <name type="scientific">Zalerion maritima</name>
    <dbReference type="NCBI Taxonomy" id="339359"/>
    <lineage>
        <taxon>Eukaryota</taxon>
        <taxon>Fungi</taxon>
        <taxon>Dikarya</taxon>
        <taxon>Ascomycota</taxon>
        <taxon>Pezizomycotina</taxon>
        <taxon>Sordariomycetes</taxon>
        <taxon>Lulworthiomycetidae</taxon>
        <taxon>Lulworthiales</taxon>
        <taxon>Lulworthiaceae</taxon>
        <taxon>Zalerion</taxon>
    </lineage>
</organism>
<accession>A0AAD5RPT4</accession>
<proteinExistence type="predicted"/>
<dbReference type="Proteomes" id="UP001201980">
    <property type="component" value="Unassembled WGS sequence"/>
</dbReference>
<gene>
    <name evidence="2" type="ORF">MKZ38_001707</name>
</gene>
<feature type="region of interest" description="Disordered" evidence="1">
    <location>
        <begin position="85"/>
        <end position="127"/>
    </location>
</feature>
<name>A0AAD5RPT4_9PEZI</name>
<dbReference type="EMBL" id="JAKWBI020000148">
    <property type="protein sequence ID" value="KAJ2901522.1"/>
    <property type="molecule type" value="Genomic_DNA"/>
</dbReference>
<reference evidence="2" key="1">
    <citation type="submission" date="2022-07" db="EMBL/GenBank/DDBJ databases">
        <title>Draft genome sequence of Zalerion maritima ATCC 34329, a (micro)plastics degrading marine fungus.</title>
        <authorList>
            <person name="Paco A."/>
            <person name="Goncalves M.F.M."/>
            <person name="Rocha-Santos T.A.P."/>
            <person name="Alves A."/>
        </authorList>
    </citation>
    <scope>NUCLEOTIDE SEQUENCE</scope>
    <source>
        <strain evidence="2">ATCC 34329</strain>
    </source>
</reference>
<comment type="caution">
    <text evidence="2">The sequence shown here is derived from an EMBL/GenBank/DDBJ whole genome shotgun (WGS) entry which is preliminary data.</text>
</comment>
<sequence length="224" mass="24763">MGMASWAWDNGITVLFTVESGDPMISTRPIEKEVKWTRASDRLAAAIKADWLRLVVNRKEGNAAKWTFFHVNATDNVLGTTIVELRNPTGDTDTPPPNNMSTSSTGSLAGLDKISASRSQRRATDTYKGRRQLSSQFVVLVLSNNEAISGFFTDEGLRILWPKDNMILEGYLKPMVNKSGRVTLEEELVKDLKDDQATSTVRTRPMPSPTLSPMVASTYLVLAI</sequence>